<keyword evidence="2" id="KW-1133">Transmembrane helix</keyword>
<dbReference type="EMBL" id="LR134479">
    <property type="protein sequence ID" value="VEI24977.1"/>
    <property type="molecule type" value="Genomic_DNA"/>
</dbReference>
<dbReference type="RefSeq" id="WP_126500766.1">
    <property type="nucleotide sequence ID" value="NZ_LR134479.1"/>
</dbReference>
<evidence type="ECO:0000256" key="2">
    <source>
        <dbReference type="SAM" id="Phobius"/>
    </source>
</evidence>
<keyword evidence="2" id="KW-0472">Membrane</keyword>
<name>A0A7Z9A5D4_9MICC</name>
<dbReference type="AlphaFoldDB" id="A0A7Z9A5D4"/>
<accession>A0A7Z9A5D4</accession>
<evidence type="ECO:0000313" key="4">
    <source>
        <dbReference type="Proteomes" id="UP000282386"/>
    </source>
</evidence>
<proteinExistence type="predicted"/>
<feature type="transmembrane region" description="Helical" evidence="2">
    <location>
        <begin position="185"/>
        <end position="206"/>
    </location>
</feature>
<keyword evidence="2" id="KW-0812">Transmembrane</keyword>
<dbReference type="Proteomes" id="UP000282386">
    <property type="component" value="Chromosome"/>
</dbReference>
<protein>
    <submittedName>
        <fullName evidence="3">Uncharacterized protein</fullName>
    </submittedName>
</protein>
<feature type="transmembrane region" description="Helical" evidence="2">
    <location>
        <begin position="111"/>
        <end position="132"/>
    </location>
</feature>
<sequence length="225" mass="24963">MSTDKNYSATNDYAQEPGQEEPEYMQLARQDTQPPPQVESVQQAQARTQAQQYPGLPGAPETASNKLMPYQGTLVAIQLIRVILESLPLALLVVVIVSSFFKTYGPPQANIILLIFIILIPYEAHLALQFIAVPQLIRGVRLSWVRNINICSLVLAPIMAFYVYMFMGFMFLLGQSRRYGEEIAVLPAVAVLAVEVALCVIMIVAAQKTLNNRTVAKAAIYYSNI</sequence>
<evidence type="ECO:0000313" key="3">
    <source>
        <dbReference type="EMBL" id="VEI24977.1"/>
    </source>
</evidence>
<reference evidence="3 4" key="1">
    <citation type="submission" date="2018-12" db="EMBL/GenBank/DDBJ databases">
        <authorList>
            <consortium name="Pathogen Informatics"/>
        </authorList>
    </citation>
    <scope>NUCLEOTIDE SEQUENCE [LARGE SCALE GENOMIC DNA]</scope>
    <source>
        <strain evidence="3 4">NCTC10207</strain>
    </source>
</reference>
<feature type="transmembrane region" description="Helical" evidence="2">
    <location>
        <begin position="153"/>
        <end position="173"/>
    </location>
</feature>
<evidence type="ECO:0000256" key="1">
    <source>
        <dbReference type="SAM" id="MobiDB-lite"/>
    </source>
</evidence>
<gene>
    <name evidence="3" type="ORF">NCTC10207_02350</name>
</gene>
<feature type="transmembrane region" description="Helical" evidence="2">
    <location>
        <begin position="87"/>
        <end position="105"/>
    </location>
</feature>
<feature type="compositionally biased region" description="Polar residues" evidence="1">
    <location>
        <begin position="1"/>
        <end position="13"/>
    </location>
</feature>
<feature type="region of interest" description="Disordered" evidence="1">
    <location>
        <begin position="1"/>
        <end position="44"/>
    </location>
</feature>
<organism evidence="3 4">
    <name type="scientific">Rothia aeria</name>
    <dbReference type="NCBI Taxonomy" id="172042"/>
    <lineage>
        <taxon>Bacteria</taxon>
        <taxon>Bacillati</taxon>
        <taxon>Actinomycetota</taxon>
        <taxon>Actinomycetes</taxon>
        <taxon>Micrococcales</taxon>
        <taxon>Micrococcaceae</taxon>
        <taxon>Rothia</taxon>
    </lineage>
</organism>